<gene>
    <name evidence="2" type="ORF">N6H18_17770</name>
</gene>
<reference evidence="2" key="1">
    <citation type="submission" date="2022-09" db="EMBL/GenBank/DDBJ databases">
        <title>Comparative genomics and taxonomic characterization of three novel marine species of genus Reichenbachiella exhibiting antioxidant and polysaccharide degradation activities.</title>
        <authorList>
            <person name="Muhammad N."/>
            <person name="Lee Y.-J."/>
            <person name="Ko J."/>
            <person name="Kim S.-G."/>
        </authorList>
    </citation>
    <scope>NUCLEOTIDE SEQUENCE</scope>
    <source>
        <strain evidence="2">BKB1-1</strain>
    </source>
</reference>
<keyword evidence="1" id="KW-0732">Signal</keyword>
<evidence type="ECO:0000313" key="2">
    <source>
        <dbReference type="EMBL" id="UXP32191.1"/>
    </source>
</evidence>
<keyword evidence="3" id="KW-1185">Reference proteome</keyword>
<proteinExistence type="predicted"/>
<protein>
    <submittedName>
        <fullName evidence="2">Uncharacterized protein</fullName>
    </submittedName>
</protein>
<dbReference type="RefSeq" id="WP_262309627.1">
    <property type="nucleotide sequence ID" value="NZ_CP106679.1"/>
</dbReference>
<feature type="chain" id="PRO_5046368701" evidence="1">
    <location>
        <begin position="22"/>
        <end position="163"/>
    </location>
</feature>
<feature type="signal peptide" evidence="1">
    <location>
        <begin position="1"/>
        <end position="21"/>
    </location>
</feature>
<accession>A0ABY6CNU8</accession>
<sequence length="163" mass="18631">MKKFTLVFAFLVTVVSQSLLAQGNIDTKKFKFDMAIPEGYGFKQSEKDGFTKIEGYNAESDTKINAYAYMGAIDKSKIYAFGSKESGIEKKNWTSVDNGESENGFAWWEVYEAEVGEKMMYAVIAKNAYSEVYYMFYALATPESFEKFQDQYMEWAMSCQGIK</sequence>
<dbReference type="EMBL" id="CP106679">
    <property type="protein sequence ID" value="UXP32191.1"/>
    <property type="molecule type" value="Genomic_DNA"/>
</dbReference>
<organism evidence="2 3">
    <name type="scientific">Reichenbachiella agarivorans</name>
    <dbReference type="NCBI Taxonomy" id="2979464"/>
    <lineage>
        <taxon>Bacteria</taxon>
        <taxon>Pseudomonadati</taxon>
        <taxon>Bacteroidota</taxon>
        <taxon>Cytophagia</taxon>
        <taxon>Cytophagales</taxon>
        <taxon>Reichenbachiellaceae</taxon>
        <taxon>Reichenbachiella</taxon>
    </lineage>
</organism>
<name>A0ABY6CNU8_9BACT</name>
<dbReference type="Proteomes" id="UP001065174">
    <property type="component" value="Chromosome"/>
</dbReference>
<evidence type="ECO:0000313" key="3">
    <source>
        <dbReference type="Proteomes" id="UP001065174"/>
    </source>
</evidence>
<evidence type="ECO:0000256" key="1">
    <source>
        <dbReference type="SAM" id="SignalP"/>
    </source>
</evidence>